<dbReference type="Gene3D" id="3.90.550.10">
    <property type="entry name" value="Spore Coat Polysaccharide Biosynthesis Protein SpsA, Chain A"/>
    <property type="match status" value="1"/>
</dbReference>
<gene>
    <name evidence="4" type="ORF">H6A24_12465</name>
</gene>
<evidence type="ECO:0000313" key="4">
    <source>
        <dbReference type="EMBL" id="MBM6807298.1"/>
    </source>
</evidence>
<evidence type="ECO:0000256" key="2">
    <source>
        <dbReference type="ARBA" id="ARBA00022679"/>
    </source>
</evidence>
<dbReference type="Pfam" id="PF00535">
    <property type="entry name" value="Glycos_transf_2"/>
    <property type="match status" value="1"/>
</dbReference>
<keyword evidence="5" id="KW-1185">Reference proteome</keyword>
<dbReference type="CDD" id="cd00761">
    <property type="entry name" value="Glyco_tranf_GTA_type"/>
    <property type="match status" value="1"/>
</dbReference>
<protein>
    <submittedName>
        <fullName evidence="4">Glycosyltransferase family 2 protein</fullName>
    </submittedName>
</protein>
<accession>A0ABS2FB92</accession>
<dbReference type="RefSeq" id="WP_204501203.1">
    <property type="nucleotide sequence ID" value="NZ_JACJKJ010000020.1"/>
</dbReference>
<feature type="domain" description="Glycosyltransferase 2-like" evidence="3">
    <location>
        <begin position="3"/>
        <end position="140"/>
    </location>
</feature>
<evidence type="ECO:0000313" key="5">
    <source>
        <dbReference type="Proteomes" id="UP000782117"/>
    </source>
</evidence>
<evidence type="ECO:0000259" key="3">
    <source>
        <dbReference type="Pfam" id="PF00535"/>
    </source>
</evidence>
<sequence>MISVLIPVYNTSKYLSQCVNSILNQSYRNLEIILVNDASTDNSLAICKKYKELDKRIILINKEKNEGVEKARLTALEVATGDFFCFVDSDDWLEKDALAVMHERAVETNVDYVEIGVQHVLDKYGLIKKKSCPSVIGSIQQPELFEKYYLSFFGVNLLGVNIWGKLYKAQSIKNNIPCPSGLRMGEDLYFNLCIFPYLKSIYIDSYVGYNYRFGGMTSRYNPTFLKDMKYLYSLKKEFIEQYQYFKANDFIKIELKNVLKSEIRQKILFQGKNSNVIIDEITQELSDPIYKDIGQVDSDKFLSDPFVKAIIYKDAQTVYEMVNESVKKERLKWRLKKYISLLLQKL</sequence>
<dbReference type="SUPFAM" id="SSF53448">
    <property type="entry name" value="Nucleotide-diphospho-sugar transferases"/>
    <property type="match status" value="1"/>
</dbReference>
<reference evidence="4 5" key="1">
    <citation type="journal article" date="2021" name="Sci. Rep.">
        <title>The distribution of antibiotic resistance genes in chicken gut microbiota commensals.</title>
        <authorList>
            <person name="Juricova H."/>
            <person name="Matiasovicova J."/>
            <person name="Kubasova T."/>
            <person name="Cejkova D."/>
            <person name="Rychlik I."/>
        </authorList>
    </citation>
    <scope>NUCLEOTIDE SEQUENCE [LARGE SCALE GENOMIC DNA]</scope>
    <source>
        <strain evidence="4 5">An768</strain>
    </source>
</reference>
<comment type="caution">
    <text evidence="4">The sequence shown here is derived from an EMBL/GenBank/DDBJ whole genome shotgun (WGS) entry which is preliminary data.</text>
</comment>
<keyword evidence="1" id="KW-0328">Glycosyltransferase</keyword>
<evidence type="ECO:0000256" key="1">
    <source>
        <dbReference type="ARBA" id="ARBA00022676"/>
    </source>
</evidence>
<organism evidence="4 5">
    <name type="scientific">Bacteroides caecicola</name>
    <dbReference type="NCBI Taxonomy" id="1462569"/>
    <lineage>
        <taxon>Bacteria</taxon>
        <taxon>Pseudomonadati</taxon>
        <taxon>Bacteroidota</taxon>
        <taxon>Bacteroidia</taxon>
        <taxon>Bacteroidales</taxon>
        <taxon>Bacteroidaceae</taxon>
        <taxon>Bacteroides</taxon>
    </lineage>
</organism>
<keyword evidence="2" id="KW-0808">Transferase</keyword>
<proteinExistence type="predicted"/>
<dbReference type="Proteomes" id="UP000782117">
    <property type="component" value="Unassembled WGS sequence"/>
</dbReference>
<name>A0ABS2FB92_9BACE</name>
<dbReference type="InterPro" id="IPR001173">
    <property type="entry name" value="Glyco_trans_2-like"/>
</dbReference>
<dbReference type="EMBL" id="JACJKJ010000020">
    <property type="protein sequence ID" value="MBM6807298.1"/>
    <property type="molecule type" value="Genomic_DNA"/>
</dbReference>
<dbReference type="PANTHER" id="PTHR22916:SF51">
    <property type="entry name" value="GLYCOSYLTRANSFERASE EPSH-RELATED"/>
    <property type="match status" value="1"/>
</dbReference>
<dbReference type="PANTHER" id="PTHR22916">
    <property type="entry name" value="GLYCOSYLTRANSFERASE"/>
    <property type="match status" value="1"/>
</dbReference>
<dbReference type="InterPro" id="IPR029044">
    <property type="entry name" value="Nucleotide-diphossugar_trans"/>
</dbReference>